<dbReference type="Gene3D" id="1.10.10.10">
    <property type="entry name" value="Winged helix-like DNA-binding domain superfamily/Winged helix DNA-binding domain"/>
    <property type="match status" value="1"/>
</dbReference>
<dbReference type="RefSeq" id="WP_045048407.1">
    <property type="nucleotide sequence ID" value="NZ_CP114058.1"/>
</dbReference>
<name>A0ABY7HLP9_9GAMM</name>
<organism evidence="6 7">
    <name type="scientific">Rouxiella chamberiensis</name>
    <dbReference type="NCBI Taxonomy" id="1513468"/>
    <lineage>
        <taxon>Bacteria</taxon>
        <taxon>Pseudomonadati</taxon>
        <taxon>Pseudomonadota</taxon>
        <taxon>Gammaproteobacteria</taxon>
        <taxon>Enterobacterales</taxon>
        <taxon>Yersiniaceae</taxon>
        <taxon>Rouxiella</taxon>
    </lineage>
</organism>
<proteinExistence type="inferred from homology"/>
<dbReference type="InterPro" id="IPR000847">
    <property type="entry name" value="LysR_HTH_N"/>
</dbReference>
<dbReference type="InterPro" id="IPR036390">
    <property type="entry name" value="WH_DNA-bd_sf"/>
</dbReference>
<feature type="domain" description="HTH lysR-type" evidence="5">
    <location>
        <begin position="1"/>
        <end position="59"/>
    </location>
</feature>
<dbReference type="SUPFAM" id="SSF53850">
    <property type="entry name" value="Periplasmic binding protein-like II"/>
    <property type="match status" value="1"/>
</dbReference>
<dbReference type="Gene3D" id="3.40.190.290">
    <property type="match status" value="1"/>
</dbReference>
<evidence type="ECO:0000256" key="2">
    <source>
        <dbReference type="ARBA" id="ARBA00023015"/>
    </source>
</evidence>
<dbReference type="PANTHER" id="PTHR30537">
    <property type="entry name" value="HTH-TYPE TRANSCRIPTIONAL REGULATOR"/>
    <property type="match status" value="1"/>
</dbReference>
<keyword evidence="3" id="KW-0238">DNA-binding</keyword>
<dbReference type="InterPro" id="IPR005119">
    <property type="entry name" value="LysR_subst-bd"/>
</dbReference>
<dbReference type="Pfam" id="PF03466">
    <property type="entry name" value="LysR_substrate"/>
    <property type="match status" value="1"/>
</dbReference>
<comment type="similarity">
    <text evidence="1">Belongs to the LysR transcriptional regulatory family.</text>
</comment>
<evidence type="ECO:0000256" key="1">
    <source>
        <dbReference type="ARBA" id="ARBA00009437"/>
    </source>
</evidence>
<accession>A0ABY7HLP9</accession>
<dbReference type="Proteomes" id="UP001164712">
    <property type="component" value="Chromosome"/>
</dbReference>
<sequence length="297" mass="33616">MDQIQAMRIFIRIRELESFSRAAEDLDLPRATVSTTLKHLEQRLGVRLFLRTTRQVKITEEGELYYQRCVQLLSAFEETENLFAHQKAQPAGNVRIDMPHSMAREIVLPALPEFTARYPHLNLTVSANDNAVDLLHQGVDCVIRAWPTENENLQSRPIAMLAQTTCASPDYLARHGHPDTLEDLDTHRAVAYFFAHQRPESQLEFMLGKTIHRVPMASSLTVSGADAYIAAAKAGYGLIQTSRQVVGLELARGELVEVLPHLMPPPMPLYIMYPPGRFLAPRVRVLLDWLIELFAKL</sequence>
<gene>
    <name evidence="6" type="ORF">O1V66_14845</name>
</gene>
<dbReference type="EMBL" id="CP114058">
    <property type="protein sequence ID" value="WAT00240.1"/>
    <property type="molecule type" value="Genomic_DNA"/>
</dbReference>
<evidence type="ECO:0000259" key="5">
    <source>
        <dbReference type="PROSITE" id="PS50931"/>
    </source>
</evidence>
<dbReference type="Pfam" id="PF00126">
    <property type="entry name" value="HTH_1"/>
    <property type="match status" value="1"/>
</dbReference>
<dbReference type="SUPFAM" id="SSF46785">
    <property type="entry name" value="Winged helix' DNA-binding domain"/>
    <property type="match status" value="1"/>
</dbReference>
<evidence type="ECO:0000256" key="3">
    <source>
        <dbReference type="ARBA" id="ARBA00023125"/>
    </source>
</evidence>
<dbReference type="InterPro" id="IPR058163">
    <property type="entry name" value="LysR-type_TF_proteobact-type"/>
</dbReference>
<dbReference type="InterPro" id="IPR036388">
    <property type="entry name" value="WH-like_DNA-bd_sf"/>
</dbReference>
<dbReference type="PROSITE" id="PS50931">
    <property type="entry name" value="HTH_LYSR"/>
    <property type="match status" value="1"/>
</dbReference>
<keyword evidence="2" id="KW-0805">Transcription regulation</keyword>
<evidence type="ECO:0000313" key="6">
    <source>
        <dbReference type="EMBL" id="WAT00240.1"/>
    </source>
</evidence>
<dbReference type="PANTHER" id="PTHR30537:SF72">
    <property type="entry name" value="LYSR FAMILY TRANSCRIPTIONAL REGULATOR"/>
    <property type="match status" value="1"/>
</dbReference>
<evidence type="ECO:0000313" key="7">
    <source>
        <dbReference type="Proteomes" id="UP001164712"/>
    </source>
</evidence>
<dbReference type="PRINTS" id="PR00039">
    <property type="entry name" value="HTHLYSR"/>
</dbReference>
<keyword evidence="4" id="KW-0804">Transcription</keyword>
<reference evidence="6" key="1">
    <citation type="submission" date="2022-12" db="EMBL/GenBank/DDBJ databases">
        <title>Complete genome sequence of an Australian strain of Rouxiella badensis DAR84756 and resolution of the R. badensis DSM100043 and R. chamberiensis DSM28324 genomes.</title>
        <authorList>
            <person name="Paul S."/>
            <person name="Anderson P.J."/>
            <person name="Maynard G."/>
            <person name="Dyall-Smith M."/>
            <person name="Kudinha T."/>
        </authorList>
    </citation>
    <scope>NUCLEOTIDE SEQUENCE</scope>
    <source>
        <strain evidence="6">DSM 28324</strain>
    </source>
</reference>
<keyword evidence="7" id="KW-1185">Reference proteome</keyword>
<evidence type="ECO:0000256" key="4">
    <source>
        <dbReference type="ARBA" id="ARBA00023163"/>
    </source>
</evidence>
<protein>
    <submittedName>
        <fullName evidence="6">LysR family transcriptional regulator</fullName>
    </submittedName>
</protein>